<keyword evidence="3" id="KW-1185">Reference proteome</keyword>
<evidence type="ECO:0000313" key="3">
    <source>
        <dbReference type="Proteomes" id="UP000509510"/>
    </source>
</evidence>
<sequence length="99" mass="11240">MTHQQPRSTLQFRNLVHQRARQNEPLSNEEVAQITRESTELAGVDPAPGDPNQSQWLESANNVLHEKPASAITKQDAKNIHRQEVSFEFALLLNETWGL</sequence>
<dbReference type="Proteomes" id="UP000509510">
    <property type="component" value="Chromosome VI"/>
</dbReference>
<accession>A0A7H8RDJ5</accession>
<dbReference type="KEGG" id="trg:TRUGW13939_11714"/>
<evidence type="ECO:0000313" key="2">
    <source>
        <dbReference type="EMBL" id="QKX64539.1"/>
    </source>
</evidence>
<dbReference type="EMBL" id="CP055903">
    <property type="protein sequence ID" value="QKX64539.1"/>
    <property type="molecule type" value="Genomic_DNA"/>
</dbReference>
<proteinExistence type="predicted"/>
<dbReference type="AlphaFoldDB" id="A0A7H8RDJ5"/>
<evidence type="ECO:0000256" key="1">
    <source>
        <dbReference type="SAM" id="MobiDB-lite"/>
    </source>
</evidence>
<dbReference type="GeneID" id="55999191"/>
<dbReference type="RefSeq" id="XP_035350712.1">
    <property type="nucleotide sequence ID" value="XM_035494819.1"/>
</dbReference>
<reference evidence="3" key="1">
    <citation type="submission" date="2020-06" db="EMBL/GenBank/DDBJ databases">
        <title>A chromosome-scale genome assembly of Talaromyces rugulosus W13939.</title>
        <authorList>
            <person name="Wang B."/>
            <person name="Guo L."/>
            <person name="Ye K."/>
            <person name="Wang L."/>
        </authorList>
    </citation>
    <scope>NUCLEOTIDE SEQUENCE [LARGE SCALE GENOMIC DNA]</scope>
    <source>
        <strain evidence="3">W13939</strain>
    </source>
</reference>
<feature type="region of interest" description="Disordered" evidence="1">
    <location>
        <begin position="1"/>
        <end position="32"/>
    </location>
</feature>
<organism evidence="2 3">
    <name type="scientific">Talaromyces rugulosus</name>
    <name type="common">Penicillium rugulosum</name>
    <dbReference type="NCBI Taxonomy" id="121627"/>
    <lineage>
        <taxon>Eukaryota</taxon>
        <taxon>Fungi</taxon>
        <taxon>Dikarya</taxon>
        <taxon>Ascomycota</taxon>
        <taxon>Pezizomycotina</taxon>
        <taxon>Eurotiomycetes</taxon>
        <taxon>Eurotiomycetidae</taxon>
        <taxon>Eurotiales</taxon>
        <taxon>Trichocomaceae</taxon>
        <taxon>Talaromyces</taxon>
        <taxon>Talaromyces sect. Islandici</taxon>
    </lineage>
</organism>
<protein>
    <submittedName>
        <fullName evidence="2">Uncharacterized protein</fullName>
    </submittedName>
</protein>
<gene>
    <name evidence="2" type="ORF">TRUGW13939_11714</name>
</gene>
<feature type="compositionally biased region" description="Polar residues" evidence="1">
    <location>
        <begin position="1"/>
        <end position="12"/>
    </location>
</feature>
<dbReference type="OrthoDB" id="2799468at2759"/>
<name>A0A7H8RDJ5_TALRU</name>